<keyword evidence="5" id="KW-0067">ATP-binding</keyword>
<keyword evidence="6 8" id="KW-1133">Transmembrane helix</keyword>
<evidence type="ECO:0000256" key="4">
    <source>
        <dbReference type="ARBA" id="ARBA00022741"/>
    </source>
</evidence>
<feature type="domain" description="ABC transporter" evidence="9">
    <location>
        <begin position="369"/>
        <end position="606"/>
    </location>
</feature>
<comment type="caution">
    <text evidence="11">The sequence shown here is derived from an EMBL/GenBank/DDBJ whole genome shotgun (WGS) entry which is preliminary data.</text>
</comment>
<dbReference type="SUPFAM" id="SSF52540">
    <property type="entry name" value="P-loop containing nucleoside triphosphate hydrolases"/>
    <property type="match status" value="1"/>
</dbReference>
<feature type="transmembrane region" description="Helical" evidence="8">
    <location>
        <begin position="46"/>
        <end position="69"/>
    </location>
</feature>
<feature type="domain" description="ABC transmembrane type-1" evidence="10">
    <location>
        <begin position="51"/>
        <end position="335"/>
    </location>
</feature>
<keyword evidence="4" id="KW-0547">Nucleotide-binding</keyword>
<evidence type="ECO:0000259" key="10">
    <source>
        <dbReference type="PROSITE" id="PS50929"/>
    </source>
</evidence>
<dbReference type="SUPFAM" id="SSF90123">
    <property type="entry name" value="ABC transporter transmembrane region"/>
    <property type="match status" value="1"/>
</dbReference>
<dbReference type="Proteomes" id="UP000265691">
    <property type="component" value="Unassembled WGS sequence"/>
</dbReference>
<evidence type="ECO:0000313" key="11">
    <source>
        <dbReference type="EMBL" id="RIY32135.1"/>
    </source>
</evidence>
<dbReference type="GO" id="GO:0034040">
    <property type="term" value="F:ATPase-coupled lipid transmembrane transporter activity"/>
    <property type="evidence" value="ECO:0007669"/>
    <property type="project" value="TreeGrafter"/>
</dbReference>
<dbReference type="InterPro" id="IPR027417">
    <property type="entry name" value="P-loop_NTPase"/>
</dbReference>
<feature type="transmembrane region" description="Helical" evidence="8">
    <location>
        <begin position="81"/>
        <end position="100"/>
    </location>
</feature>
<dbReference type="GO" id="GO:0016887">
    <property type="term" value="F:ATP hydrolysis activity"/>
    <property type="evidence" value="ECO:0007669"/>
    <property type="project" value="InterPro"/>
</dbReference>
<dbReference type="InterPro" id="IPR011527">
    <property type="entry name" value="ABC1_TM_dom"/>
</dbReference>
<dbReference type="PROSITE" id="PS50893">
    <property type="entry name" value="ABC_TRANSPORTER_2"/>
    <property type="match status" value="1"/>
</dbReference>
<dbReference type="RefSeq" id="WP_119525333.1">
    <property type="nucleotide sequence ID" value="NZ_NRHC01000066.1"/>
</dbReference>
<protein>
    <submittedName>
        <fullName evidence="11">Uncharacterized protein</fullName>
    </submittedName>
</protein>
<evidence type="ECO:0000256" key="7">
    <source>
        <dbReference type="ARBA" id="ARBA00023136"/>
    </source>
</evidence>
<keyword evidence="2" id="KW-1003">Cell membrane</keyword>
<evidence type="ECO:0000256" key="6">
    <source>
        <dbReference type="ARBA" id="ARBA00022989"/>
    </source>
</evidence>
<dbReference type="AlphaFoldDB" id="A0A3A1Y3J6"/>
<evidence type="ECO:0000256" key="1">
    <source>
        <dbReference type="ARBA" id="ARBA00004651"/>
    </source>
</evidence>
<dbReference type="GO" id="GO:0005886">
    <property type="term" value="C:plasma membrane"/>
    <property type="evidence" value="ECO:0007669"/>
    <property type="project" value="UniProtKB-SubCell"/>
</dbReference>
<evidence type="ECO:0000256" key="8">
    <source>
        <dbReference type="SAM" id="Phobius"/>
    </source>
</evidence>
<dbReference type="OrthoDB" id="9806127at2"/>
<name>A0A3A1Y3J6_9GAMM</name>
<dbReference type="InterPro" id="IPR039421">
    <property type="entry name" value="Type_1_exporter"/>
</dbReference>
<organism evidence="11 12">
    <name type="scientific">Psittacicella hinzii</name>
    <dbReference type="NCBI Taxonomy" id="2028575"/>
    <lineage>
        <taxon>Bacteria</taxon>
        <taxon>Pseudomonadati</taxon>
        <taxon>Pseudomonadota</taxon>
        <taxon>Gammaproteobacteria</taxon>
        <taxon>Pasteurellales</taxon>
        <taxon>Psittacicellaceae</taxon>
        <taxon>Psittacicella</taxon>
    </lineage>
</organism>
<dbReference type="InterPro" id="IPR017871">
    <property type="entry name" value="ABC_transporter-like_CS"/>
</dbReference>
<dbReference type="FunFam" id="3.40.50.300:FF:000218">
    <property type="entry name" value="Multidrug ABC transporter ATP-binding protein"/>
    <property type="match status" value="1"/>
</dbReference>
<dbReference type="Pfam" id="PF00664">
    <property type="entry name" value="ABC_membrane"/>
    <property type="match status" value="1"/>
</dbReference>
<dbReference type="GO" id="GO:0005524">
    <property type="term" value="F:ATP binding"/>
    <property type="evidence" value="ECO:0007669"/>
    <property type="project" value="UniProtKB-KW"/>
</dbReference>
<dbReference type="SMART" id="SM00382">
    <property type="entry name" value="AAA"/>
    <property type="match status" value="1"/>
</dbReference>
<dbReference type="EMBL" id="NRHC01000066">
    <property type="protein sequence ID" value="RIY32135.1"/>
    <property type="molecule type" value="Genomic_DNA"/>
</dbReference>
<feature type="transmembrane region" description="Helical" evidence="8">
    <location>
        <begin position="273"/>
        <end position="295"/>
    </location>
</feature>
<evidence type="ECO:0000259" key="9">
    <source>
        <dbReference type="PROSITE" id="PS50893"/>
    </source>
</evidence>
<sequence length="624" mass="70240">MIKFFKKKKIAARDFLEDVNPTNPNPVLECSNWHAFRLYWRFIIPVQWALIVAIVCIFIGSGIDAYLISSIKHIVDNGEGVLNRTLLLGFAYLLVIFMSLRAVMQFISQFLFNWAQSKLNVSISEKVFAHISRMPQSFFDIHGSGRIISKIQYEVSLMLSGISNSLLTLSRDGSTVISFLVVMFYTNWVLSSVIFLMIPFVYFVLKFVSGSIKKITQGQMASSETQTRLLNEMIHGHAVVNLYNAQDFEHQRFYEQIETIRHRSQKSVVITNLGHTFVQFIASLLLVLVIVLASFATELNLPPITPGDFIVIFSAMFGLLKPVRNLSNIYTGFVSSLTGAKSIMGLLALNTEDDKGTLTEKEVDFTQEIRYENVSFAYPTRKDEPILENFNLTLEAGKSYAFVGKSGGGKSTIVSLLTRTYDVDQGRITINGHDIRDIKLEALRNHVALVSQNVHLFDDTIYNNIVYCDGDKYTPEEVAKAADMAYVTNFAKDFPEGLNTRIGSSGSRLSGGQRQRISIARAILRNKPIILLDEATSALDNESEYFIQQSIQELQKGKTVLSIAHRLSTIENSDEIFVILGGEIVERGKHEDLIQNVHGEYHKLYTRDFGGNLENNSSNHTNDN</sequence>
<evidence type="ECO:0000256" key="3">
    <source>
        <dbReference type="ARBA" id="ARBA00022692"/>
    </source>
</evidence>
<dbReference type="InterPro" id="IPR003439">
    <property type="entry name" value="ABC_transporter-like_ATP-bd"/>
</dbReference>
<dbReference type="InterPro" id="IPR036640">
    <property type="entry name" value="ABC1_TM_sf"/>
</dbReference>
<dbReference type="PANTHER" id="PTHR24221">
    <property type="entry name" value="ATP-BINDING CASSETTE SUB-FAMILY B"/>
    <property type="match status" value="1"/>
</dbReference>
<evidence type="ECO:0000313" key="12">
    <source>
        <dbReference type="Proteomes" id="UP000265691"/>
    </source>
</evidence>
<dbReference type="PROSITE" id="PS00211">
    <property type="entry name" value="ABC_TRANSPORTER_1"/>
    <property type="match status" value="1"/>
</dbReference>
<keyword evidence="12" id="KW-1185">Reference proteome</keyword>
<dbReference type="Gene3D" id="1.20.1560.10">
    <property type="entry name" value="ABC transporter type 1, transmembrane domain"/>
    <property type="match status" value="1"/>
</dbReference>
<dbReference type="CDD" id="cd18552">
    <property type="entry name" value="ABC_6TM_MsbA_like"/>
    <property type="match status" value="1"/>
</dbReference>
<dbReference type="InterPro" id="IPR003593">
    <property type="entry name" value="AAA+_ATPase"/>
</dbReference>
<comment type="subcellular location">
    <subcellularLocation>
        <location evidence="1">Cell membrane</location>
        <topology evidence="1">Multi-pass membrane protein</topology>
    </subcellularLocation>
</comment>
<dbReference type="PROSITE" id="PS50929">
    <property type="entry name" value="ABC_TM1F"/>
    <property type="match status" value="1"/>
</dbReference>
<reference evidence="11 12" key="1">
    <citation type="submission" date="2017-08" db="EMBL/GenBank/DDBJ databases">
        <title>Reclassification of Bisgaard taxon 37 and 44.</title>
        <authorList>
            <person name="Christensen H."/>
        </authorList>
    </citation>
    <scope>NUCLEOTIDE SEQUENCE [LARGE SCALE GENOMIC DNA]</scope>
    <source>
        <strain evidence="11 12">B96_3</strain>
    </source>
</reference>
<keyword evidence="3 8" id="KW-0812">Transmembrane</keyword>
<evidence type="ECO:0000256" key="5">
    <source>
        <dbReference type="ARBA" id="ARBA00022840"/>
    </source>
</evidence>
<keyword evidence="7 8" id="KW-0472">Membrane</keyword>
<dbReference type="GO" id="GO:0140359">
    <property type="term" value="F:ABC-type transporter activity"/>
    <property type="evidence" value="ECO:0007669"/>
    <property type="project" value="InterPro"/>
</dbReference>
<dbReference type="Gene3D" id="3.40.50.300">
    <property type="entry name" value="P-loop containing nucleotide triphosphate hydrolases"/>
    <property type="match status" value="1"/>
</dbReference>
<dbReference type="PANTHER" id="PTHR24221:SF632">
    <property type="entry name" value="ATP-DEPENDENT LIPID A-CORE FLIPPASE"/>
    <property type="match status" value="1"/>
</dbReference>
<proteinExistence type="predicted"/>
<accession>A0A3A1Y3J6</accession>
<feature type="transmembrane region" description="Helical" evidence="8">
    <location>
        <begin position="176"/>
        <end position="205"/>
    </location>
</feature>
<gene>
    <name evidence="11" type="ORF">CKF54_05345</name>
</gene>
<dbReference type="Pfam" id="PF00005">
    <property type="entry name" value="ABC_tran"/>
    <property type="match status" value="1"/>
</dbReference>
<evidence type="ECO:0000256" key="2">
    <source>
        <dbReference type="ARBA" id="ARBA00022475"/>
    </source>
</evidence>